<dbReference type="InterPro" id="IPR050879">
    <property type="entry name" value="Acyltransferase_3"/>
</dbReference>
<feature type="compositionally biased region" description="Pro residues" evidence="1">
    <location>
        <begin position="336"/>
        <end position="355"/>
    </location>
</feature>
<proteinExistence type="predicted"/>
<keyword evidence="4" id="KW-1185">Reference proteome</keyword>
<feature type="transmembrane region" description="Helical" evidence="2">
    <location>
        <begin position="148"/>
        <end position="168"/>
    </location>
</feature>
<gene>
    <name evidence="3" type="ORF">FNF29_00943</name>
</gene>
<feature type="transmembrane region" description="Helical" evidence="2">
    <location>
        <begin position="262"/>
        <end position="284"/>
    </location>
</feature>
<dbReference type="AlphaFoldDB" id="A0A5A8CUN3"/>
<keyword evidence="2" id="KW-0812">Transmembrane</keyword>
<feature type="region of interest" description="Disordered" evidence="1">
    <location>
        <begin position="336"/>
        <end position="357"/>
    </location>
</feature>
<comment type="caution">
    <text evidence="3">The sequence shown here is derived from an EMBL/GenBank/DDBJ whole genome shotgun (WGS) entry which is preliminary data.</text>
</comment>
<feature type="transmembrane region" description="Helical" evidence="2">
    <location>
        <begin position="304"/>
        <end position="326"/>
    </location>
</feature>
<dbReference type="GO" id="GO:0000271">
    <property type="term" value="P:polysaccharide biosynthetic process"/>
    <property type="evidence" value="ECO:0007669"/>
    <property type="project" value="TreeGrafter"/>
</dbReference>
<feature type="transmembrane region" description="Helical" evidence="2">
    <location>
        <begin position="379"/>
        <end position="400"/>
    </location>
</feature>
<evidence type="ECO:0000256" key="1">
    <source>
        <dbReference type="SAM" id="MobiDB-lite"/>
    </source>
</evidence>
<dbReference type="GO" id="GO:0016020">
    <property type="term" value="C:membrane"/>
    <property type="evidence" value="ECO:0007669"/>
    <property type="project" value="TreeGrafter"/>
</dbReference>
<dbReference type="Proteomes" id="UP000323011">
    <property type="component" value="Unassembled WGS sequence"/>
</dbReference>
<feature type="transmembrane region" description="Helical" evidence="2">
    <location>
        <begin position="220"/>
        <end position="241"/>
    </location>
</feature>
<keyword evidence="2" id="KW-1133">Transmembrane helix</keyword>
<keyword evidence="2" id="KW-0472">Membrane</keyword>
<evidence type="ECO:0000313" key="3">
    <source>
        <dbReference type="EMBL" id="KAA0156833.1"/>
    </source>
</evidence>
<dbReference type="EMBL" id="VLTN01000003">
    <property type="protein sequence ID" value="KAA0156833.1"/>
    <property type="molecule type" value="Genomic_DNA"/>
</dbReference>
<feature type="transmembrane region" description="Helical" evidence="2">
    <location>
        <begin position="481"/>
        <end position="503"/>
    </location>
</feature>
<organism evidence="3 4">
    <name type="scientific">Cafeteria roenbergensis</name>
    <name type="common">Marine flagellate</name>
    <dbReference type="NCBI Taxonomy" id="33653"/>
    <lineage>
        <taxon>Eukaryota</taxon>
        <taxon>Sar</taxon>
        <taxon>Stramenopiles</taxon>
        <taxon>Bigyra</taxon>
        <taxon>Opalozoa</taxon>
        <taxon>Bicosoecida</taxon>
        <taxon>Cafeteriaceae</taxon>
        <taxon>Cafeteria</taxon>
    </lineage>
</organism>
<reference evidence="3 4" key="1">
    <citation type="submission" date="2019-07" db="EMBL/GenBank/DDBJ databases">
        <title>Genomes of Cafeteria roenbergensis.</title>
        <authorList>
            <person name="Fischer M.G."/>
            <person name="Hackl T."/>
            <person name="Roman M."/>
        </authorList>
    </citation>
    <scope>NUCLEOTIDE SEQUENCE [LARGE SCALE GENOMIC DNA]</scope>
    <source>
        <strain evidence="3 4">BVI</strain>
    </source>
</reference>
<accession>A0A5A8CUN3</accession>
<dbReference type="PANTHER" id="PTHR23028:SF53">
    <property type="entry name" value="ACYL_TRANSF_3 DOMAIN-CONTAINING PROTEIN"/>
    <property type="match status" value="1"/>
</dbReference>
<name>A0A5A8CUN3_CAFRO</name>
<dbReference type="PANTHER" id="PTHR23028">
    <property type="entry name" value="ACETYLTRANSFERASE"/>
    <property type="match status" value="1"/>
</dbReference>
<sequence>MNGLRTVASILIAMFHGRWWLSQLMREHEMFSAPGAWWLASFYVVVDVFLAITGYLTARSLLLGKDGGFFESMRGRFWRIMPPLAFVLAVAAACFWGNRTWPRAYTRNEVDQQLAEAVDPGREWQGTNLGAWWTHLVHMCSLAPVGGFLIHGWSIAVQFLWWALFPLAFRTLSLGKGVRLPAAVGVFAVCHAALRGWMWWRLAQFESATALGRYLMFSFYVSAPARSLALGLGALAAWVALRRPALLVWLRGPSRAAMASRLVGWALVALSLGLNCIWEFTFGMPAGAGRGWLQGCFYVLGQPGGSLTALAWVWVVVAAVADVPLIGSAYGPGPASPPPPLPPPLPQGVPPPRSSAPPASSFTRCMAWRGFSALGRASYWLYLVHPVVFAVALPAAHFLMPASSLRLPVPSRHGLASMAAGLGAVSARAAMPLPVLQMRGVPGSQIGWAHPAQVHWLAELAADRGLSEGEPLSPGARGAGLAAAMVLCVGLSALLAVGLEAAVERPCAALAKRVLAAAPAVDTVLGHAVDCYSAALALALPVAHGAVNIIWLTSITPESEAETMGAMADAVAAETVKRASEIAAERLAWMGDPP</sequence>
<feature type="transmembrane region" description="Helical" evidence="2">
    <location>
        <begin position="180"/>
        <end position="200"/>
    </location>
</feature>
<feature type="transmembrane region" description="Helical" evidence="2">
    <location>
        <begin position="7"/>
        <end position="25"/>
    </location>
</feature>
<feature type="transmembrane region" description="Helical" evidence="2">
    <location>
        <begin position="77"/>
        <end position="98"/>
    </location>
</feature>
<evidence type="ECO:0000256" key="2">
    <source>
        <dbReference type="SAM" id="Phobius"/>
    </source>
</evidence>
<evidence type="ECO:0000313" key="4">
    <source>
        <dbReference type="Proteomes" id="UP000323011"/>
    </source>
</evidence>
<feature type="transmembrane region" description="Helical" evidence="2">
    <location>
        <begin position="37"/>
        <end position="56"/>
    </location>
</feature>
<protein>
    <submittedName>
        <fullName evidence="3">Uncharacterized protein</fullName>
    </submittedName>
</protein>